<dbReference type="PANTHER" id="PTHR46021">
    <property type="entry name" value="ARF-GAP WITH DUAL PH DOMAIN-CONTAINING PROTEIN 1-LIKE PROTEIN"/>
    <property type="match status" value="1"/>
</dbReference>
<keyword evidence="5" id="KW-1185">Reference proteome</keyword>
<feature type="compositionally biased region" description="Pro residues" evidence="2">
    <location>
        <begin position="554"/>
        <end position="569"/>
    </location>
</feature>
<dbReference type="InterPro" id="IPR059096">
    <property type="entry name" value="Partial_PH_tunicates"/>
</dbReference>
<evidence type="ECO:0000256" key="2">
    <source>
        <dbReference type="SAM" id="MobiDB-lite"/>
    </source>
</evidence>
<dbReference type="SUPFAM" id="SSF57863">
    <property type="entry name" value="ArfGap/RecO-like zinc finger"/>
    <property type="match status" value="1"/>
</dbReference>
<feature type="domain" description="Arf-GAP" evidence="3">
    <location>
        <begin position="7"/>
        <end position="139"/>
    </location>
</feature>
<dbReference type="InterPro" id="IPR052589">
    <property type="entry name" value="Arf-GAP_dual-PH_domain"/>
</dbReference>
<dbReference type="PANTHER" id="PTHR46021:SF2">
    <property type="entry name" value="ARF-GAP WITH DUAL PH DOMAIN-CONTAINING PROTEIN 1"/>
    <property type="match status" value="1"/>
</dbReference>
<sequence length="753" mass="84717">MDYTDKAGSITDLLSKPGNGQCADCQKRLDLENAWGVLRFGVLVCQDCKLVHIALESQQRASGGEDPGILSCAKSQVWTTEDIGKFLLNGNEAVNKKLLPAFPVWTYQPTPNDSISLKEQWISQKYKTRTEEENEKLKQPPKHAGNEIHPIQFCRRSKSGNEPCAAILHKDKLYLRSEKRKEDVSILDVETALLTQDNGIMLAYRDRAGASDEYRFAHLNHDDPSVVLDWVNTLLYMKYCILKQDNPNSRDTDIGKLLNRYIVRQSYVTAGTQDHPQLLFFVLSESRLAVFEHHLDEKPKYQTRIYQNHLSSVQYLTEVGNALQIQVEKVYGYDEWLQALDLAIGKPANQVQPTSYSSFNVQNALTGRNNTVGPIMPPSTVDTKIPTTAARPDRISPNEPAQTQSQTFKIKEHCYPAIPPMGEMGKVHRGELSMEAIKPVVSKQPQNGFKDGNENGAPSVLQAKPQQVNHQQYDMKPKELPSTFATHCYPPIGPGHNNPSVSRPLPPSGPSGAYNRGSQPPPVIPRHPGSQDFIPDYQNRYDRRPSHPIGQYGGPPPPSKNYDRYPPPSHQNGQAPDFLRSNSVPNHNFNQNQMNRPPWERSNSSKNHYFSNSSNHSSPSPPNQWSNQRPPSGNWDMRPNQFKPSSVSPSGPPNWGSSGDIQTNSRSATPEIWRRAELQITDLIMNGIVPASDMRTAGLDIDPNQYAHAQYCAEELYNAIKDEKYEMALSFLRGFREVFPDLERTANHRSVLE</sequence>
<proteinExistence type="predicted"/>
<feature type="compositionally biased region" description="Polar residues" evidence="2">
    <location>
        <begin position="570"/>
        <end position="595"/>
    </location>
</feature>
<feature type="region of interest" description="Disordered" evidence="2">
    <location>
        <begin position="481"/>
        <end position="668"/>
    </location>
</feature>
<evidence type="ECO:0000256" key="1">
    <source>
        <dbReference type="PROSITE-ProRule" id="PRU00288"/>
    </source>
</evidence>
<feature type="compositionally biased region" description="Low complexity" evidence="2">
    <location>
        <begin position="644"/>
        <end position="659"/>
    </location>
</feature>
<evidence type="ECO:0000313" key="4">
    <source>
        <dbReference type="EMBL" id="CAG5089130.1"/>
    </source>
</evidence>
<dbReference type="Proteomes" id="UP001158576">
    <property type="component" value="Chromosome PAR"/>
</dbReference>
<dbReference type="Gene3D" id="1.10.220.150">
    <property type="entry name" value="Arf GTPase activating protein"/>
    <property type="match status" value="1"/>
</dbReference>
<keyword evidence="1" id="KW-0479">Metal-binding</keyword>
<dbReference type="InterPro" id="IPR038508">
    <property type="entry name" value="ArfGAP_dom_sf"/>
</dbReference>
<dbReference type="Pfam" id="PF26564">
    <property type="entry name" value="pPH"/>
    <property type="match status" value="1"/>
</dbReference>
<gene>
    <name evidence="4" type="ORF">OKIOD_LOCUS3657</name>
</gene>
<name>A0ABN7S651_OIKDI</name>
<dbReference type="InterPro" id="IPR037278">
    <property type="entry name" value="ARFGAP/RecO"/>
</dbReference>
<protein>
    <submittedName>
        <fullName evidence="4">Oidioi.mRNA.OKI2018_I69.PAR.g12099.t1.cds</fullName>
    </submittedName>
</protein>
<dbReference type="Pfam" id="PF01412">
    <property type="entry name" value="ArfGap"/>
    <property type="match status" value="1"/>
</dbReference>
<accession>A0ABN7S651</accession>
<reference evidence="4 5" key="1">
    <citation type="submission" date="2021-04" db="EMBL/GenBank/DDBJ databases">
        <authorList>
            <person name="Bliznina A."/>
        </authorList>
    </citation>
    <scope>NUCLEOTIDE SEQUENCE [LARGE SCALE GENOMIC DNA]</scope>
</reference>
<feature type="compositionally biased region" description="Low complexity" evidence="2">
    <location>
        <begin position="602"/>
        <end position="632"/>
    </location>
</feature>
<keyword evidence="1" id="KW-0862">Zinc</keyword>
<evidence type="ECO:0000313" key="5">
    <source>
        <dbReference type="Proteomes" id="UP001158576"/>
    </source>
</evidence>
<keyword evidence="1" id="KW-0863">Zinc-finger</keyword>
<organism evidence="4 5">
    <name type="scientific">Oikopleura dioica</name>
    <name type="common">Tunicate</name>
    <dbReference type="NCBI Taxonomy" id="34765"/>
    <lineage>
        <taxon>Eukaryota</taxon>
        <taxon>Metazoa</taxon>
        <taxon>Chordata</taxon>
        <taxon>Tunicata</taxon>
        <taxon>Appendicularia</taxon>
        <taxon>Copelata</taxon>
        <taxon>Oikopleuridae</taxon>
        <taxon>Oikopleura</taxon>
    </lineage>
</organism>
<dbReference type="PROSITE" id="PS50115">
    <property type="entry name" value="ARFGAP"/>
    <property type="match status" value="1"/>
</dbReference>
<dbReference type="InterPro" id="IPR001164">
    <property type="entry name" value="ArfGAP_dom"/>
</dbReference>
<evidence type="ECO:0000259" key="3">
    <source>
        <dbReference type="PROSITE" id="PS50115"/>
    </source>
</evidence>
<dbReference type="EMBL" id="OU015568">
    <property type="protein sequence ID" value="CAG5089130.1"/>
    <property type="molecule type" value="Genomic_DNA"/>
</dbReference>